<evidence type="ECO:0000313" key="2">
    <source>
        <dbReference type="EMBL" id="MBB3326125.1"/>
    </source>
</evidence>
<dbReference type="PANTHER" id="PTHR34215">
    <property type="entry name" value="BLL0784 PROTEIN"/>
    <property type="match status" value="1"/>
</dbReference>
<protein>
    <recommendedName>
        <fullName evidence="1">YlxR domain-containing protein</fullName>
    </recommendedName>
</protein>
<feature type="domain" description="YlxR" evidence="1">
    <location>
        <begin position="15"/>
        <end position="80"/>
    </location>
</feature>
<dbReference type="AlphaFoldDB" id="A0A7W5JTV8"/>
<dbReference type="InterPro" id="IPR035931">
    <property type="entry name" value="YlxR-like_sf"/>
</dbReference>
<comment type="caution">
    <text evidence="2">The sequence shown here is derived from an EMBL/GenBank/DDBJ whole genome shotgun (WGS) entry which is preliminary data.</text>
</comment>
<dbReference type="Gene3D" id="3.30.1230.10">
    <property type="entry name" value="YlxR-like"/>
    <property type="match status" value="1"/>
</dbReference>
<dbReference type="EMBL" id="JACHZG010000001">
    <property type="protein sequence ID" value="MBB3326125.1"/>
    <property type="molecule type" value="Genomic_DNA"/>
</dbReference>
<reference evidence="2 3" key="1">
    <citation type="submission" date="2020-08" db="EMBL/GenBank/DDBJ databases">
        <title>Sequencing the genomes of 1000 actinobacteria strains.</title>
        <authorList>
            <person name="Klenk H.-P."/>
        </authorList>
    </citation>
    <scope>NUCLEOTIDE SEQUENCE [LARGE SCALE GENOMIC DNA]</scope>
    <source>
        <strain evidence="2 3">DSM 11053</strain>
    </source>
</reference>
<dbReference type="SUPFAM" id="SSF64376">
    <property type="entry name" value="YlxR-like"/>
    <property type="match status" value="1"/>
</dbReference>
<name>A0A7W5JTV8_9ACTN</name>
<dbReference type="InterPro" id="IPR037465">
    <property type="entry name" value="YlxR"/>
</dbReference>
<evidence type="ECO:0000259" key="1">
    <source>
        <dbReference type="Pfam" id="PF04296"/>
    </source>
</evidence>
<proteinExistence type="predicted"/>
<evidence type="ECO:0000313" key="3">
    <source>
        <dbReference type="Proteomes" id="UP000565572"/>
    </source>
</evidence>
<sequence length="107" mass="11059">MTERQGAPAYDGPVRTCLGCRRRDEVDHLLRVVAAGTTVVVDPRRRAPGRGAYVHPDAACVALAVKKRAFGRMLRAPVEAPAAGAVLTAYLAEAGPGAPLGRAVGSG</sequence>
<dbReference type="Proteomes" id="UP000565572">
    <property type="component" value="Unassembled WGS sequence"/>
</dbReference>
<dbReference type="RefSeq" id="WP_183337127.1">
    <property type="nucleotide sequence ID" value="NZ_JACHZG010000001.1"/>
</dbReference>
<dbReference type="PANTHER" id="PTHR34215:SF1">
    <property type="entry name" value="YLXR DOMAIN-CONTAINING PROTEIN"/>
    <property type="match status" value="1"/>
</dbReference>
<gene>
    <name evidence="2" type="ORF">FHX39_001069</name>
</gene>
<dbReference type="InterPro" id="IPR007393">
    <property type="entry name" value="YlxR_dom"/>
</dbReference>
<dbReference type="Pfam" id="PF04296">
    <property type="entry name" value="YlxR"/>
    <property type="match status" value="1"/>
</dbReference>
<organism evidence="2 3">
    <name type="scientific">Microlunatus antarcticus</name>
    <dbReference type="NCBI Taxonomy" id="53388"/>
    <lineage>
        <taxon>Bacteria</taxon>
        <taxon>Bacillati</taxon>
        <taxon>Actinomycetota</taxon>
        <taxon>Actinomycetes</taxon>
        <taxon>Propionibacteriales</taxon>
        <taxon>Propionibacteriaceae</taxon>
        <taxon>Microlunatus</taxon>
    </lineage>
</organism>
<accession>A0A7W5JTV8</accession>
<keyword evidence="3" id="KW-1185">Reference proteome</keyword>